<keyword evidence="1 6" id="KW-0813">Transport</keyword>
<proteinExistence type="inferred from homology"/>
<comment type="subcellular location">
    <subcellularLocation>
        <location evidence="6">Cell membrane</location>
        <topology evidence="6">Peripheral membrane protein</topology>
    </subcellularLocation>
</comment>
<dbReference type="RefSeq" id="WP_131258102.1">
    <property type="nucleotide sequence ID" value="NZ_JBHSUS010000001.1"/>
</dbReference>
<dbReference type="EMBL" id="JBHSUS010000001">
    <property type="protein sequence ID" value="MFC6440301.1"/>
    <property type="molecule type" value="Genomic_DNA"/>
</dbReference>
<keyword evidence="5 6" id="KW-0472">Membrane</keyword>
<keyword evidence="4 6" id="KW-0862">Zinc</keyword>
<comment type="similarity">
    <text evidence="6">Belongs to the inorganic carbon transporter (TC 9.A.2) DabA family.</text>
</comment>
<evidence type="ECO:0000256" key="6">
    <source>
        <dbReference type="HAMAP-Rule" id="MF_01871"/>
    </source>
</evidence>
<evidence type="ECO:0000256" key="3">
    <source>
        <dbReference type="ARBA" id="ARBA00022723"/>
    </source>
</evidence>
<comment type="cofactor">
    <cofactor evidence="6">
        <name>Zn(2+)</name>
        <dbReference type="ChEBI" id="CHEBI:29105"/>
    </cofactor>
</comment>
<feature type="binding site" evidence="6">
    <location>
        <position position="495"/>
    </location>
    <ligand>
        <name>Zn(2+)</name>
        <dbReference type="ChEBI" id="CHEBI:29105"/>
    </ligand>
</feature>
<dbReference type="Proteomes" id="UP001596364">
    <property type="component" value="Unassembled WGS sequence"/>
</dbReference>
<protein>
    <recommendedName>
        <fullName evidence="6">Probable inorganic carbon transporter subunit DabA</fullName>
    </recommendedName>
</protein>
<feature type="binding site" evidence="6">
    <location>
        <position position="331"/>
    </location>
    <ligand>
        <name>Zn(2+)</name>
        <dbReference type="ChEBI" id="CHEBI:29105"/>
    </ligand>
</feature>
<evidence type="ECO:0000256" key="2">
    <source>
        <dbReference type="ARBA" id="ARBA00022475"/>
    </source>
</evidence>
<feature type="binding site" evidence="6">
    <location>
        <position position="333"/>
    </location>
    <ligand>
        <name>Zn(2+)</name>
        <dbReference type="ChEBI" id="CHEBI:29105"/>
    </ligand>
</feature>
<dbReference type="HAMAP" id="MF_01871">
    <property type="entry name" value="DabA"/>
    <property type="match status" value="1"/>
</dbReference>
<feature type="binding site" evidence="6">
    <location>
        <position position="510"/>
    </location>
    <ligand>
        <name>Zn(2+)</name>
        <dbReference type="ChEBI" id="CHEBI:29105"/>
    </ligand>
</feature>
<keyword evidence="2 6" id="KW-1003">Cell membrane</keyword>
<evidence type="ECO:0000256" key="1">
    <source>
        <dbReference type="ARBA" id="ARBA00022448"/>
    </source>
</evidence>
<keyword evidence="3 6" id="KW-0479">Metal-binding</keyword>
<sequence length="797" mass="88770">MTLLSPGQRIAVKQACDSIAPCWPLDRSIAVSPYWKMRHLPAKETMTRLQVLAGIQQLSSPADYQQAIKQGQITDTALAQACDESGLPVSPESVLRVITDEQAPRILSLASVFDQVTDVHKMAWHDEIVYQISQCCADFVQTAQDTDQPEAFYRYWREQILHDRGIDIIMDEPSLRRVFAELPECPEALMVAALNQLGVPDQHLEDYALSSLLDINGWASYFSYLNWQSELDAAPRNQLFSLLAVRIAWDWILKTHYRQTNPAMMKTVLQRWQQQWQQLDASLLNAQSTRQSRWILQRAAELTYQQTLQQKLLGANAPSTSDIADVVAVFCIDVRSELMRRHFEAQSDSIKTQGFAGFFGLPLAYQPAGMTLKRPHLPGLLAPIAKVSEACPANTAAQRISPLYAKARFRQWGQTGANSFGMVESMGWLYGLRLLVKSFMQPRAQRLESQLQASQWSLSNDAGQLSSEQRTDLAFAMLNGMQLTTLPRVLLLVGHASETMNNPHAASLDCGACGGQSGELSARVASYLLNDSDVQAALRQRGIAIPANFEALPALHNTTTQQLTVLAEDVEPALLVAAEQASLAAAAETTGQPADSTAIEDDAASKLLIQRARDWSQVRPEWGLANNAAFIVAPRQLTRHLQLDGRAFLHDYQHQQDNDYALLTQILSAPMLVTHWINMQYNASVWDNHKLGAGNKVLHNVVADNVGVFEGNGGDLRIGLSKQSLHDGQKWMHQPLRLSVYVCCPAEVLLTLVEQIPDVRQLVDNEWLYLFAWDGKADFQRILHGRCHDLPAQSLCA</sequence>
<accession>A0ABW1XKI5</accession>
<evidence type="ECO:0000313" key="7">
    <source>
        <dbReference type="EMBL" id="MFC6440301.1"/>
    </source>
</evidence>
<dbReference type="InterPro" id="IPR018752">
    <property type="entry name" value="DabA"/>
</dbReference>
<comment type="function">
    <text evidence="6">Part of an energy-coupled inorganic carbon pump.</text>
</comment>
<comment type="subunit">
    <text evidence="6">Forms a complex with DabB.</text>
</comment>
<evidence type="ECO:0000256" key="5">
    <source>
        <dbReference type="ARBA" id="ARBA00023136"/>
    </source>
</evidence>
<keyword evidence="8" id="KW-1185">Reference proteome</keyword>
<dbReference type="Pfam" id="PF10070">
    <property type="entry name" value="DabA"/>
    <property type="match status" value="1"/>
</dbReference>
<name>A0ABW1XKI5_9ALTE</name>
<gene>
    <name evidence="6" type="primary">dabA</name>
    <name evidence="7" type="ORF">ACFP85_09100</name>
</gene>
<evidence type="ECO:0000256" key="4">
    <source>
        <dbReference type="ARBA" id="ARBA00022833"/>
    </source>
</evidence>
<reference evidence="8" key="1">
    <citation type="journal article" date="2019" name="Int. J. Syst. Evol. Microbiol.">
        <title>The Global Catalogue of Microorganisms (GCM) 10K type strain sequencing project: providing services to taxonomists for standard genome sequencing and annotation.</title>
        <authorList>
            <consortium name="The Broad Institute Genomics Platform"/>
            <consortium name="The Broad Institute Genome Sequencing Center for Infectious Disease"/>
            <person name="Wu L."/>
            <person name="Ma J."/>
        </authorList>
    </citation>
    <scope>NUCLEOTIDE SEQUENCE [LARGE SCALE GENOMIC DNA]</scope>
    <source>
        <strain evidence="8">CGMCC 1.16031</strain>
    </source>
</reference>
<comment type="caution">
    <text evidence="7">The sequence shown here is derived from an EMBL/GenBank/DDBJ whole genome shotgun (WGS) entry which is preliminary data.</text>
</comment>
<dbReference type="PANTHER" id="PTHR38344:SF1">
    <property type="entry name" value="INORGANIC CARBON TRANSPORTER SUBUNIT DABA-RELATED"/>
    <property type="match status" value="1"/>
</dbReference>
<evidence type="ECO:0000313" key="8">
    <source>
        <dbReference type="Proteomes" id="UP001596364"/>
    </source>
</evidence>
<organism evidence="7 8">
    <name type="scientific">Pseudobowmanella zhangzhouensis</name>
    <dbReference type="NCBI Taxonomy" id="1537679"/>
    <lineage>
        <taxon>Bacteria</taxon>
        <taxon>Pseudomonadati</taxon>
        <taxon>Pseudomonadota</taxon>
        <taxon>Gammaproteobacteria</taxon>
        <taxon>Alteromonadales</taxon>
        <taxon>Alteromonadaceae</taxon>
    </lineage>
</organism>
<dbReference type="PANTHER" id="PTHR38344">
    <property type="entry name" value="UPF0753 PROTEIN AQ_863"/>
    <property type="match status" value="1"/>
</dbReference>